<feature type="active site" evidence="2">
    <location>
        <position position="499"/>
    </location>
</feature>
<comment type="caution">
    <text evidence="5">The sequence shown here is derived from an EMBL/GenBank/DDBJ whole genome shotgun (WGS) entry which is preliminary data.</text>
</comment>
<keyword evidence="6" id="KW-1185">Reference proteome</keyword>
<dbReference type="InterPro" id="IPR033121">
    <property type="entry name" value="PEPTIDASE_A1"/>
</dbReference>
<dbReference type="SUPFAM" id="SSF50630">
    <property type="entry name" value="Acid proteases"/>
    <property type="match status" value="1"/>
</dbReference>
<accession>A0A8T3ABQ6</accession>
<dbReference type="InterPro" id="IPR021109">
    <property type="entry name" value="Peptidase_aspartic_dom_sf"/>
</dbReference>
<evidence type="ECO:0000256" key="2">
    <source>
        <dbReference type="PIRSR" id="PIRSR601461-1"/>
    </source>
</evidence>
<keyword evidence="3" id="KW-1133">Transmembrane helix</keyword>
<feature type="active site" evidence="2">
    <location>
        <position position="305"/>
    </location>
</feature>
<dbReference type="InterPro" id="IPR001461">
    <property type="entry name" value="Aspartic_peptidase_A1"/>
</dbReference>
<reference evidence="5" key="1">
    <citation type="journal article" date="2022" name="Front. Genet.">
        <title>Chromosome-Scale Assembly of the Dendrobium nobile Genome Provides Insights Into the Molecular Mechanism of the Biosynthesis of the Medicinal Active Ingredient of Dendrobium.</title>
        <authorList>
            <person name="Xu Q."/>
            <person name="Niu S.-C."/>
            <person name="Li K.-L."/>
            <person name="Zheng P.-J."/>
            <person name="Zhang X.-J."/>
            <person name="Jia Y."/>
            <person name="Liu Y."/>
            <person name="Niu Y.-X."/>
            <person name="Yu L.-H."/>
            <person name="Chen D.-F."/>
            <person name="Zhang G.-Q."/>
        </authorList>
    </citation>
    <scope>NUCLEOTIDE SEQUENCE</scope>
    <source>
        <tissue evidence="5">Leaf</tissue>
    </source>
</reference>
<dbReference type="PANTHER" id="PTHR13683">
    <property type="entry name" value="ASPARTYL PROTEASES"/>
    <property type="match status" value="1"/>
</dbReference>
<evidence type="ECO:0000259" key="4">
    <source>
        <dbReference type="PROSITE" id="PS51767"/>
    </source>
</evidence>
<gene>
    <name evidence="5" type="ORF">KFK09_024096</name>
</gene>
<feature type="domain" description="Peptidase A1" evidence="4">
    <location>
        <begin position="287"/>
        <end position="616"/>
    </location>
</feature>
<evidence type="ECO:0000313" key="6">
    <source>
        <dbReference type="Proteomes" id="UP000829196"/>
    </source>
</evidence>
<evidence type="ECO:0000256" key="1">
    <source>
        <dbReference type="ARBA" id="ARBA00007447"/>
    </source>
</evidence>
<dbReference type="EMBL" id="JAGYWB010000017">
    <property type="protein sequence ID" value="KAI0493966.1"/>
    <property type="molecule type" value="Genomic_DNA"/>
</dbReference>
<evidence type="ECO:0000313" key="5">
    <source>
        <dbReference type="EMBL" id="KAI0493966.1"/>
    </source>
</evidence>
<proteinExistence type="inferred from homology"/>
<dbReference type="PANTHER" id="PTHR13683:SF750">
    <property type="entry name" value="ASPARTYL PROTEASE AED1"/>
    <property type="match status" value="1"/>
</dbReference>
<organism evidence="5 6">
    <name type="scientific">Dendrobium nobile</name>
    <name type="common">Orchid</name>
    <dbReference type="NCBI Taxonomy" id="94219"/>
    <lineage>
        <taxon>Eukaryota</taxon>
        <taxon>Viridiplantae</taxon>
        <taxon>Streptophyta</taxon>
        <taxon>Embryophyta</taxon>
        <taxon>Tracheophyta</taxon>
        <taxon>Spermatophyta</taxon>
        <taxon>Magnoliopsida</taxon>
        <taxon>Liliopsida</taxon>
        <taxon>Asparagales</taxon>
        <taxon>Orchidaceae</taxon>
        <taxon>Epidendroideae</taxon>
        <taxon>Malaxideae</taxon>
        <taxon>Dendrobiinae</taxon>
        <taxon>Dendrobium</taxon>
    </lineage>
</organism>
<dbReference type="GO" id="GO:0006508">
    <property type="term" value="P:proteolysis"/>
    <property type="evidence" value="ECO:0007669"/>
    <property type="project" value="InterPro"/>
</dbReference>
<dbReference type="FunFam" id="2.40.70.10:FF:000031">
    <property type="entry name" value="Aspartyl protease AED1"/>
    <property type="match status" value="1"/>
</dbReference>
<dbReference type="Gene3D" id="2.40.70.10">
    <property type="entry name" value="Acid Proteases"/>
    <property type="match status" value="2"/>
</dbReference>
<dbReference type="PROSITE" id="PS51767">
    <property type="entry name" value="PEPTIDASE_A1"/>
    <property type="match status" value="1"/>
</dbReference>
<dbReference type="AlphaFoldDB" id="A0A8T3ABQ6"/>
<evidence type="ECO:0000256" key="3">
    <source>
        <dbReference type="SAM" id="Phobius"/>
    </source>
</evidence>
<dbReference type="InterPro" id="IPR032861">
    <property type="entry name" value="TAXi_N"/>
</dbReference>
<name>A0A8T3ABQ6_DENNO</name>
<dbReference type="SMR" id="A0A8T3ABQ6"/>
<keyword evidence="3" id="KW-0812">Transmembrane</keyword>
<dbReference type="Proteomes" id="UP000829196">
    <property type="component" value="Unassembled WGS sequence"/>
</dbReference>
<dbReference type="PRINTS" id="PR00792">
    <property type="entry name" value="PEPSIN"/>
</dbReference>
<dbReference type="GO" id="GO:0004190">
    <property type="term" value="F:aspartic-type endopeptidase activity"/>
    <property type="evidence" value="ECO:0007669"/>
    <property type="project" value="InterPro"/>
</dbReference>
<protein>
    <recommendedName>
        <fullName evidence="4">Peptidase A1 domain-containing protein</fullName>
    </recommendedName>
</protein>
<dbReference type="Pfam" id="PF14541">
    <property type="entry name" value="TAXi_C"/>
    <property type="match status" value="1"/>
</dbReference>
<feature type="transmembrane region" description="Helical" evidence="3">
    <location>
        <begin position="48"/>
        <end position="72"/>
    </location>
</feature>
<dbReference type="Pfam" id="PF14543">
    <property type="entry name" value="TAXi_N"/>
    <property type="match status" value="1"/>
</dbReference>
<sequence length="621" mass="68940">MDSYENVLLGNFTYFSFLMIFLQNMKFYPDEFKLKLYQFKPKPLHTKGTTIGCWTSSFSPQSMVVLSSLIFICMRHLPLMYWVNTHLALIACFIGQPLWVDAQTISSGRNTFARVCVRSDLVAMLPPGVWISRLHVKLFQMAKQKKKISIVCIGVHKATPSFLPAATGEVSELAKQANSSREVSAQELAREHHVIDIKSLLPSSSCSFLNKSTSPSKLNVVHQHGPCSSLTHQYKPSHVDIFRQDQARVEYIQHQAANATARLNIIGSSLSASVPAKIDFSLGVFDYIISIGLGTPTKFFTVTFDIGSDLTWTQCLPCINCYNQKDPIFDPTQSSTFTTIECTSKYCIQLPRFGCSPTFTCLYEQRYVDSTITKGSLIQDTLKFSDDNIEKIHFGCGHNNSGYFGHIDGLLGLGRGALSIISQTTQLYNNIFSYCLPSGPNKVGYLELGSAALGVKYTPMLTNPKMPSYYFINLTAISVGGERLALSPTIFSGPGTMLDSGTSFTHLPPTAYSALRKIFREKMTNYPMAPPLFNLDTCYDLTNFEQVVVPQILLIYDGEVTTNLDTSGILLLGKRSQTCLSFAENKDDSELVVIGNMQQRRFDVVYDVGNLQIGFGINGCS</sequence>
<dbReference type="InterPro" id="IPR032799">
    <property type="entry name" value="TAXi_C"/>
</dbReference>
<dbReference type="OrthoDB" id="2747330at2759"/>
<keyword evidence="3" id="KW-0472">Membrane</keyword>
<feature type="transmembrane region" description="Helical" evidence="3">
    <location>
        <begin position="79"/>
        <end position="99"/>
    </location>
</feature>
<dbReference type="FunFam" id="2.40.70.10:FF:000013">
    <property type="entry name" value="Aspartyl protease AED1"/>
    <property type="match status" value="1"/>
</dbReference>
<feature type="transmembrane region" description="Helical" evidence="3">
    <location>
        <begin position="7"/>
        <end position="28"/>
    </location>
</feature>
<comment type="similarity">
    <text evidence="1">Belongs to the peptidase A1 family.</text>
</comment>